<reference evidence="4 5" key="1">
    <citation type="submission" date="2020-02" db="EMBL/GenBank/DDBJ databases">
        <title>Whole-genome analyses of novel actinobacteria.</title>
        <authorList>
            <person name="Sahin N."/>
            <person name="Tatar D."/>
        </authorList>
    </citation>
    <scope>NUCLEOTIDE SEQUENCE [LARGE SCALE GENOMIC DNA]</scope>
    <source>
        <strain evidence="4 5">SB3404</strain>
    </source>
</reference>
<dbReference type="EMBL" id="JAAKZZ010000218">
    <property type="protein sequence ID" value="NGO70661.1"/>
    <property type="molecule type" value="Genomic_DNA"/>
</dbReference>
<dbReference type="SUPFAM" id="SSF88713">
    <property type="entry name" value="Glycoside hydrolase/deacetylase"/>
    <property type="match status" value="1"/>
</dbReference>
<keyword evidence="2" id="KW-0378">Hydrolase</keyword>
<keyword evidence="5" id="KW-1185">Reference proteome</keyword>
<evidence type="ECO:0000313" key="4">
    <source>
        <dbReference type="EMBL" id="NGO70661.1"/>
    </source>
</evidence>
<dbReference type="Proteomes" id="UP000477722">
    <property type="component" value="Unassembled WGS sequence"/>
</dbReference>
<accession>A0A6G4X1X3</accession>
<dbReference type="AlphaFoldDB" id="A0A6G4X1X3"/>
<evidence type="ECO:0000256" key="1">
    <source>
        <dbReference type="ARBA" id="ARBA00022723"/>
    </source>
</evidence>
<name>A0A6G4X1X3_9ACTN</name>
<dbReference type="GO" id="GO:0005975">
    <property type="term" value="P:carbohydrate metabolic process"/>
    <property type="evidence" value="ECO:0007669"/>
    <property type="project" value="InterPro"/>
</dbReference>
<keyword evidence="1" id="KW-0479">Metal-binding</keyword>
<dbReference type="Gene3D" id="3.20.20.370">
    <property type="entry name" value="Glycoside hydrolase/deacetylase"/>
    <property type="match status" value="1"/>
</dbReference>
<dbReference type="RefSeq" id="WP_165300321.1">
    <property type="nucleotide sequence ID" value="NZ_JAAKZZ010000218.1"/>
</dbReference>
<dbReference type="InterPro" id="IPR050248">
    <property type="entry name" value="Polysacc_deacetylase_ArnD"/>
</dbReference>
<sequence>MRPNHDREHPPRRRVLAAACGALLPPLAAPGTASATGPRLVRHVSPGSKSLALTFDDGPSPRFTPRVLAVLARYRVPAAFFVLGSESALHPGTLRMVRDHGHTLGNHTWSHPNLDRLPARAVRDEIRRTQDAVTAITGLTPAFFRAPGGHFAPSSLAVCEELGLTPVSWAVDTRDWARPGVDGIVHAVMSGADTAPIVLHHDGGGDRSQTVEALDQYLPQLLGAGYTFTTLTPSFE</sequence>
<feature type="domain" description="NodB homology" evidence="3">
    <location>
        <begin position="49"/>
        <end position="229"/>
    </location>
</feature>
<organism evidence="4 5">
    <name type="scientific">Streptomyces boncukensis</name>
    <dbReference type="NCBI Taxonomy" id="2711219"/>
    <lineage>
        <taxon>Bacteria</taxon>
        <taxon>Bacillati</taxon>
        <taxon>Actinomycetota</taxon>
        <taxon>Actinomycetes</taxon>
        <taxon>Kitasatosporales</taxon>
        <taxon>Streptomycetaceae</taxon>
        <taxon>Streptomyces</taxon>
    </lineage>
</organism>
<dbReference type="CDD" id="cd10917">
    <property type="entry name" value="CE4_NodB_like_6s_7s"/>
    <property type="match status" value="1"/>
</dbReference>
<proteinExistence type="predicted"/>
<dbReference type="InterPro" id="IPR011330">
    <property type="entry name" value="Glyco_hydro/deAcase_b/a-brl"/>
</dbReference>
<dbReference type="InterPro" id="IPR002509">
    <property type="entry name" value="NODB_dom"/>
</dbReference>
<evidence type="ECO:0000256" key="2">
    <source>
        <dbReference type="ARBA" id="ARBA00022801"/>
    </source>
</evidence>
<dbReference type="PANTHER" id="PTHR10587:SF133">
    <property type="entry name" value="CHITIN DEACETYLASE 1-RELATED"/>
    <property type="match status" value="1"/>
</dbReference>
<protein>
    <submittedName>
        <fullName evidence="4">Polysaccharide deacetylase family protein</fullName>
    </submittedName>
</protein>
<comment type="caution">
    <text evidence="4">The sequence shown here is derived from an EMBL/GenBank/DDBJ whole genome shotgun (WGS) entry which is preliminary data.</text>
</comment>
<dbReference type="Pfam" id="PF01522">
    <property type="entry name" value="Polysacc_deac_1"/>
    <property type="match status" value="1"/>
</dbReference>
<gene>
    <name evidence="4" type="ORF">G5C65_20350</name>
</gene>
<evidence type="ECO:0000259" key="3">
    <source>
        <dbReference type="PROSITE" id="PS51677"/>
    </source>
</evidence>
<dbReference type="GO" id="GO:0016020">
    <property type="term" value="C:membrane"/>
    <property type="evidence" value="ECO:0007669"/>
    <property type="project" value="TreeGrafter"/>
</dbReference>
<dbReference type="PROSITE" id="PS51677">
    <property type="entry name" value="NODB"/>
    <property type="match status" value="1"/>
</dbReference>
<dbReference type="GO" id="GO:0046872">
    <property type="term" value="F:metal ion binding"/>
    <property type="evidence" value="ECO:0007669"/>
    <property type="project" value="UniProtKB-KW"/>
</dbReference>
<evidence type="ECO:0000313" key="5">
    <source>
        <dbReference type="Proteomes" id="UP000477722"/>
    </source>
</evidence>
<dbReference type="GO" id="GO:0016810">
    <property type="term" value="F:hydrolase activity, acting on carbon-nitrogen (but not peptide) bonds"/>
    <property type="evidence" value="ECO:0007669"/>
    <property type="project" value="InterPro"/>
</dbReference>
<dbReference type="PANTHER" id="PTHR10587">
    <property type="entry name" value="GLYCOSYL TRANSFERASE-RELATED"/>
    <property type="match status" value="1"/>
</dbReference>